<evidence type="ECO:0000313" key="2">
    <source>
        <dbReference type="EMBL" id="RNJ42347.1"/>
    </source>
</evidence>
<proteinExistence type="predicted"/>
<organism evidence="2 3">
    <name type="scientific">Mesorhizobium japonicum</name>
    <dbReference type="NCBI Taxonomy" id="2066070"/>
    <lineage>
        <taxon>Bacteria</taxon>
        <taxon>Pseudomonadati</taxon>
        <taxon>Pseudomonadota</taxon>
        <taxon>Alphaproteobacteria</taxon>
        <taxon>Hyphomicrobiales</taxon>
        <taxon>Phyllobacteriaceae</taxon>
        <taxon>Mesorhizobium</taxon>
    </lineage>
</organism>
<comment type="caution">
    <text evidence="2">The sequence shown here is derived from an EMBL/GenBank/DDBJ whole genome shotgun (WGS) entry which is preliminary data.</text>
</comment>
<protein>
    <submittedName>
        <fullName evidence="2">Uncharacterized protein</fullName>
    </submittedName>
</protein>
<dbReference type="InterPro" id="IPR012347">
    <property type="entry name" value="Ferritin-like"/>
</dbReference>
<name>A0A3M9X2T8_9HYPH</name>
<reference evidence="2 3" key="1">
    <citation type="journal article" date="2018" name="Mol. Plant Microbe Interact.">
        <title>Taxonomically Different Co-Microsymbionts of a Relict Legume, Oxytropis popoviana, Have Complementary Sets of Symbiotic Genes and Together Increase the Efficiency of Plant Nodulation.</title>
        <authorList>
            <person name="Safronova V."/>
            <person name="Belimov A."/>
            <person name="Sazanova A."/>
            <person name="Chirak E."/>
            <person name="Verkhozina A."/>
            <person name="Kuznetsova I."/>
            <person name="Andronov E."/>
            <person name="Puhalsky J."/>
            <person name="Tikhonovich I."/>
        </authorList>
    </citation>
    <scope>NUCLEOTIDE SEQUENCE [LARGE SCALE GENOMIC DNA]</scope>
    <source>
        <strain evidence="2 3">Opo-235</strain>
    </source>
</reference>
<dbReference type="Pfam" id="PF05974">
    <property type="entry name" value="DUF892"/>
    <property type="match status" value="1"/>
</dbReference>
<gene>
    <name evidence="2" type="ORF">DNR46_28450</name>
</gene>
<dbReference type="EMBL" id="QKOD01000011">
    <property type="protein sequence ID" value="RNJ42347.1"/>
    <property type="molecule type" value="Genomic_DNA"/>
</dbReference>
<evidence type="ECO:0000313" key="3">
    <source>
        <dbReference type="Proteomes" id="UP000275436"/>
    </source>
</evidence>
<dbReference type="CDD" id="cd07909">
    <property type="entry name" value="YciF"/>
    <property type="match status" value="1"/>
</dbReference>
<dbReference type="PANTHER" id="PTHR30565">
    <property type="entry name" value="PROTEIN YCIF"/>
    <property type="match status" value="1"/>
</dbReference>
<dbReference type="InterPro" id="IPR009078">
    <property type="entry name" value="Ferritin-like_SF"/>
</dbReference>
<dbReference type="AlphaFoldDB" id="A0A3M9X2T8"/>
<dbReference type="RefSeq" id="WP_123169699.1">
    <property type="nucleotide sequence ID" value="NZ_QKOD01000011.1"/>
</dbReference>
<dbReference type="InterPro" id="IPR010287">
    <property type="entry name" value="DUF892_YciF-like"/>
</dbReference>
<dbReference type="SUPFAM" id="SSF47240">
    <property type="entry name" value="Ferritin-like"/>
    <property type="match status" value="1"/>
</dbReference>
<dbReference type="Gene3D" id="1.20.1260.10">
    <property type="match status" value="1"/>
</dbReference>
<evidence type="ECO:0000256" key="1">
    <source>
        <dbReference type="SAM" id="MobiDB-lite"/>
    </source>
</evidence>
<dbReference type="InterPro" id="IPR047114">
    <property type="entry name" value="YciF"/>
</dbReference>
<sequence>MAATKKASASAKGLEDLFLDGLKDIYYAEKKILKALPKMAKGAEDAQVSAAFEKHLVETESQVERLEQVFDILGVAARGKTCPAIDGIIEEGSEILEEYKGSTSIDAGLVAAAQAVEHYEIARYGTLIAWATSLGKEDIVALLNATLEEEKATDEALTSLGESGVNDRAAEQQKAA</sequence>
<feature type="region of interest" description="Disordered" evidence="1">
    <location>
        <begin position="154"/>
        <end position="176"/>
    </location>
</feature>
<accession>A0A3M9X2T8</accession>
<dbReference type="PANTHER" id="PTHR30565:SF9">
    <property type="entry name" value="PROTEIN YCIF"/>
    <property type="match status" value="1"/>
</dbReference>
<dbReference type="Proteomes" id="UP000275436">
    <property type="component" value="Unassembled WGS sequence"/>
</dbReference>